<proteinExistence type="predicted"/>
<dbReference type="GO" id="GO:0005829">
    <property type="term" value="C:cytosol"/>
    <property type="evidence" value="ECO:0007669"/>
    <property type="project" value="TreeGrafter"/>
</dbReference>
<accession>A0A0G1T1F5</accession>
<dbReference type="AlphaFoldDB" id="A0A0G1T1F5"/>
<dbReference type="CDD" id="cd06127">
    <property type="entry name" value="DEDDh"/>
    <property type="match status" value="1"/>
</dbReference>
<dbReference type="GO" id="GO:0008408">
    <property type="term" value="F:3'-5' exonuclease activity"/>
    <property type="evidence" value="ECO:0007669"/>
    <property type="project" value="TreeGrafter"/>
</dbReference>
<dbReference type="InterPro" id="IPR012337">
    <property type="entry name" value="RNaseH-like_sf"/>
</dbReference>
<dbReference type="Proteomes" id="UP000034879">
    <property type="component" value="Unassembled WGS sequence"/>
</dbReference>
<keyword evidence="2" id="KW-0269">Exonuclease</keyword>
<dbReference type="SMART" id="SM00479">
    <property type="entry name" value="EXOIII"/>
    <property type="match status" value="1"/>
</dbReference>
<keyword evidence="2" id="KW-0540">Nuclease</keyword>
<evidence type="ECO:0000259" key="1">
    <source>
        <dbReference type="SMART" id="SM00479"/>
    </source>
</evidence>
<evidence type="ECO:0000313" key="2">
    <source>
        <dbReference type="EMBL" id="KKU75626.1"/>
    </source>
</evidence>
<dbReference type="GO" id="GO:0003887">
    <property type="term" value="F:DNA-directed DNA polymerase activity"/>
    <property type="evidence" value="ECO:0007669"/>
    <property type="project" value="InterPro"/>
</dbReference>
<organism evidence="2 3">
    <name type="scientific">Candidatus Nomurabacteria bacterium GW2011_GWB1_47_6</name>
    <dbReference type="NCBI Taxonomy" id="1618749"/>
    <lineage>
        <taxon>Bacteria</taxon>
        <taxon>Candidatus Nomuraibacteriota</taxon>
    </lineage>
</organism>
<reference evidence="2 3" key="1">
    <citation type="journal article" date="2015" name="Nature">
        <title>rRNA introns, odd ribosomes, and small enigmatic genomes across a large radiation of phyla.</title>
        <authorList>
            <person name="Brown C.T."/>
            <person name="Hug L.A."/>
            <person name="Thomas B.C."/>
            <person name="Sharon I."/>
            <person name="Castelle C.J."/>
            <person name="Singh A."/>
            <person name="Wilkins M.J."/>
            <person name="Williams K.H."/>
            <person name="Banfield J.F."/>
        </authorList>
    </citation>
    <scope>NUCLEOTIDE SEQUENCE [LARGE SCALE GENOMIC DNA]</scope>
</reference>
<dbReference type="FunFam" id="3.30.420.10:FF:000045">
    <property type="entry name" value="3'-5' exonuclease DinG"/>
    <property type="match status" value="1"/>
</dbReference>
<dbReference type="NCBIfam" id="TIGR00573">
    <property type="entry name" value="dnaq"/>
    <property type="match status" value="1"/>
</dbReference>
<dbReference type="InterPro" id="IPR036397">
    <property type="entry name" value="RNaseH_sf"/>
</dbReference>
<comment type="caution">
    <text evidence="2">The sequence shown here is derived from an EMBL/GenBank/DDBJ whole genome shotgun (WGS) entry which is preliminary data.</text>
</comment>
<dbReference type="Gene3D" id="3.30.420.10">
    <property type="entry name" value="Ribonuclease H-like superfamily/Ribonuclease H"/>
    <property type="match status" value="1"/>
</dbReference>
<protein>
    <submittedName>
        <fullName evidence="2">Exonuclease RNase T and DNA polymerase III</fullName>
    </submittedName>
</protein>
<name>A0A0G1T1F5_9BACT</name>
<dbReference type="Pfam" id="PF00929">
    <property type="entry name" value="RNase_T"/>
    <property type="match status" value="1"/>
</dbReference>
<sequence>MTKHNFAFIDIETTGLNLLKHEIVEIGCVLTTPELEIIEEFEIKVRPERLEDADPVSLKISHYNPEKWAKALGLAEAVKIFAEKVKGAIMVGHNVAFDAGFLECAFYNAGMKNTLHYHRLDTVSVAWAKLHREPDLEHFSLRELCLRFGIENARAHTALSDAHAAYELYKKLMEL</sequence>
<gene>
    <name evidence="2" type="ORF">UY01_C0007G0004</name>
</gene>
<dbReference type="SUPFAM" id="SSF53098">
    <property type="entry name" value="Ribonuclease H-like"/>
    <property type="match status" value="1"/>
</dbReference>
<dbReference type="InterPro" id="IPR013520">
    <property type="entry name" value="Ribonucl_H"/>
</dbReference>
<dbReference type="EMBL" id="LCOJ01000007">
    <property type="protein sequence ID" value="KKU75626.1"/>
    <property type="molecule type" value="Genomic_DNA"/>
</dbReference>
<keyword evidence="2" id="KW-0378">Hydrolase</keyword>
<dbReference type="PANTHER" id="PTHR30231:SF41">
    <property type="entry name" value="DNA POLYMERASE III SUBUNIT EPSILON"/>
    <property type="match status" value="1"/>
</dbReference>
<dbReference type="GO" id="GO:0045004">
    <property type="term" value="P:DNA replication proofreading"/>
    <property type="evidence" value="ECO:0007669"/>
    <property type="project" value="TreeGrafter"/>
</dbReference>
<dbReference type="InterPro" id="IPR006054">
    <property type="entry name" value="DnaQ"/>
</dbReference>
<dbReference type="GO" id="GO:0003677">
    <property type="term" value="F:DNA binding"/>
    <property type="evidence" value="ECO:0007669"/>
    <property type="project" value="InterPro"/>
</dbReference>
<evidence type="ECO:0000313" key="3">
    <source>
        <dbReference type="Proteomes" id="UP000034879"/>
    </source>
</evidence>
<dbReference type="PANTHER" id="PTHR30231">
    <property type="entry name" value="DNA POLYMERASE III SUBUNIT EPSILON"/>
    <property type="match status" value="1"/>
</dbReference>
<feature type="domain" description="Exonuclease" evidence="1">
    <location>
        <begin position="5"/>
        <end position="175"/>
    </location>
</feature>